<keyword evidence="2" id="KW-1185">Reference proteome</keyword>
<protein>
    <submittedName>
        <fullName evidence="1">Uncharacterized protein</fullName>
    </submittedName>
</protein>
<organism evidence="1 2">
    <name type="scientific">Floridaenema flaviceps BLCC-F50</name>
    <dbReference type="NCBI Taxonomy" id="3153642"/>
    <lineage>
        <taxon>Bacteria</taxon>
        <taxon>Bacillati</taxon>
        <taxon>Cyanobacteriota</taxon>
        <taxon>Cyanophyceae</taxon>
        <taxon>Oscillatoriophycideae</taxon>
        <taxon>Aerosakkonematales</taxon>
        <taxon>Aerosakkonemataceae</taxon>
        <taxon>Floridanema</taxon>
        <taxon>Floridanema flaviceps</taxon>
    </lineage>
</organism>
<sequence>MTKAIQSQNQLFSEVDLSAHLETTFIEDELWLVIKAKEREKLMSPNLFNVTQEQVDNPMYWINL</sequence>
<name>A0ABV4XWA5_9CYAN</name>
<evidence type="ECO:0000313" key="2">
    <source>
        <dbReference type="Proteomes" id="UP001576784"/>
    </source>
</evidence>
<reference evidence="1 2" key="1">
    <citation type="submission" date="2024-09" db="EMBL/GenBank/DDBJ databases">
        <title>Floridaenema gen nov. (Aerosakkonemataceae, Aerosakkonematales ord. nov., Cyanobacteria) from benthic tropical and subtropical fresh waters, with the description of four new species.</title>
        <authorList>
            <person name="Moretto J.A."/>
            <person name="Berthold D.E."/>
            <person name="Lefler F.W."/>
            <person name="Huang I.-S."/>
            <person name="Laughinghouse H. IV."/>
        </authorList>
    </citation>
    <scope>NUCLEOTIDE SEQUENCE [LARGE SCALE GENOMIC DNA]</scope>
    <source>
        <strain evidence="1 2">BLCC-F50</strain>
    </source>
</reference>
<dbReference type="EMBL" id="JBHFNR010000158">
    <property type="protein sequence ID" value="MFB2895533.1"/>
    <property type="molecule type" value="Genomic_DNA"/>
</dbReference>
<proteinExistence type="predicted"/>
<gene>
    <name evidence="1" type="ORF">ACE1CI_21720</name>
</gene>
<dbReference type="Proteomes" id="UP001576784">
    <property type="component" value="Unassembled WGS sequence"/>
</dbReference>
<dbReference type="RefSeq" id="WP_413265171.1">
    <property type="nucleotide sequence ID" value="NZ_JBHFNR010000158.1"/>
</dbReference>
<accession>A0ABV4XWA5</accession>
<evidence type="ECO:0000313" key="1">
    <source>
        <dbReference type="EMBL" id="MFB2895533.1"/>
    </source>
</evidence>
<comment type="caution">
    <text evidence="1">The sequence shown here is derived from an EMBL/GenBank/DDBJ whole genome shotgun (WGS) entry which is preliminary data.</text>
</comment>